<gene>
    <name evidence="1" type="ORF">BDN72DRAFT_766690</name>
</gene>
<proteinExistence type="predicted"/>
<keyword evidence="2" id="KW-1185">Reference proteome</keyword>
<accession>A0ACD3AWZ8</accession>
<sequence>MGAQESKGSSGGSGQDEHIIDYYELLEVSEDATQEEIKKSFRRLALIHHPDKNQDNVEEANKKFTALQQAYEVLSDEQERAWYDSHKASLVPEPDAQTVFEDIKKGAPPSRARDRGLTVKHLARFFDSSIWSAYDNSDDGFFTIYGNLFVRLQAEENMFEGVQLPPFGDSTWTWIPASKDENGARSFYNAWLNFATAKDFSWSDQWNLSEAPDRRVRRLMEKDNKKARDDARKEYNDTIRSLVQFIRKRDPRYKAHLVNANQPRANPTPSANPESAHKRQQLAEQYVEQDWQKTSEKQLHADLEWAIAEGGGSEEWECVVCDKTFRSEAAWNSHERSKKHIKEVERLRLQMLREGEMLGLGEDIEPQDLSPSPAGISAGPSTPGETADDLDEDEDGGVVFKTKQRKRNKKAARKAQVDELDDPEDPGMLTNEPSEQTGDLVLADEAAGTPVTGMSKKEKRRAREAKKAEASEGSTSSQLRCNVCEEVFDSRTKLFAHVKGKNHAQAEVENEGRPAGKRGKRTNR</sequence>
<evidence type="ECO:0000313" key="2">
    <source>
        <dbReference type="Proteomes" id="UP000308600"/>
    </source>
</evidence>
<dbReference type="Proteomes" id="UP000308600">
    <property type="component" value="Unassembled WGS sequence"/>
</dbReference>
<organism evidence="1 2">
    <name type="scientific">Pluteus cervinus</name>
    <dbReference type="NCBI Taxonomy" id="181527"/>
    <lineage>
        <taxon>Eukaryota</taxon>
        <taxon>Fungi</taxon>
        <taxon>Dikarya</taxon>
        <taxon>Basidiomycota</taxon>
        <taxon>Agaricomycotina</taxon>
        <taxon>Agaricomycetes</taxon>
        <taxon>Agaricomycetidae</taxon>
        <taxon>Agaricales</taxon>
        <taxon>Pluteineae</taxon>
        <taxon>Pluteaceae</taxon>
        <taxon>Pluteus</taxon>
    </lineage>
</organism>
<evidence type="ECO:0000313" key="1">
    <source>
        <dbReference type="EMBL" id="TFK70296.1"/>
    </source>
</evidence>
<dbReference type="EMBL" id="ML208315">
    <property type="protein sequence ID" value="TFK70296.1"/>
    <property type="molecule type" value="Genomic_DNA"/>
</dbReference>
<reference evidence="1 2" key="1">
    <citation type="journal article" date="2019" name="Nat. Ecol. Evol.">
        <title>Megaphylogeny resolves global patterns of mushroom evolution.</title>
        <authorList>
            <person name="Varga T."/>
            <person name="Krizsan K."/>
            <person name="Foldi C."/>
            <person name="Dima B."/>
            <person name="Sanchez-Garcia M."/>
            <person name="Sanchez-Ramirez S."/>
            <person name="Szollosi G.J."/>
            <person name="Szarkandi J.G."/>
            <person name="Papp V."/>
            <person name="Albert L."/>
            <person name="Andreopoulos W."/>
            <person name="Angelini C."/>
            <person name="Antonin V."/>
            <person name="Barry K.W."/>
            <person name="Bougher N.L."/>
            <person name="Buchanan P."/>
            <person name="Buyck B."/>
            <person name="Bense V."/>
            <person name="Catcheside P."/>
            <person name="Chovatia M."/>
            <person name="Cooper J."/>
            <person name="Damon W."/>
            <person name="Desjardin D."/>
            <person name="Finy P."/>
            <person name="Geml J."/>
            <person name="Haridas S."/>
            <person name="Hughes K."/>
            <person name="Justo A."/>
            <person name="Karasinski D."/>
            <person name="Kautmanova I."/>
            <person name="Kiss B."/>
            <person name="Kocsube S."/>
            <person name="Kotiranta H."/>
            <person name="LaButti K.M."/>
            <person name="Lechner B.E."/>
            <person name="Liimatainen K."/>
            <person name="Lipzen A."/>
            <person name="Lukacs Z."/>
            <person name="Mihaltcheva S."/>
            <person name="Morgado L.N."/>
            <person name="Niskanen T."/>
            <person name="Noordeloos M.E."/>
            <person name="Ohm R.A."/>
            <person name="Ortiz-Santana B."/>
            <person name="Ovrebo C."/>
            <person name="Racz N."/>
            <person name="Riley R."/>
            <person name="Savchenko A."/>
            <person name="Shiryaev A."/>
            <person name="Soop K."/>
            <person name="Spirin V."/>
            <person name="Szebenyi C."/>
            <person name="Tomsovsky M."/>
            <person name="Tulloss R.E."/>
            <person name="Uehling J."/>
            <person name="Grigoriev I.V."/>
            <person name="Vagvolgyi C."/>
            <person name="Papp T."/>
            <person name="Martin F.M."/>
            <person name="Miettinen O."/>
            <person name="Hibbett D.S."/>
            <person name="Nagy L.G."/>
        </authorList>
    </citation>
    <scope>NUCLEOTIDE SEQUENCE [LARGE SCALE GENOMIC DNA]</scope>
    <source>
        <strain evidence="1 2">NL-1719</strain>
    </source>
</reference>
<name>A0ACD3AWZ8_9AGAR</name>
<protein>
    <submittedName>
        <fullName evidence="1">DnaJ-domain-containing protein</fullName>
    </submittedName>
</protein>